<comment type="caution">
    <text evidence="1">The sequence shown here is derived from an EMBL/GenBank/DDBJ whole genome shotgun (WGS) entry which is preliminary data.</text>
</comment>
<protein>
    <recommendedName>
        <fullName evidence="3">HAD family hydrolase</fullName>
    </recommendedName>
</protein>
<dbReference type="InterPro" id="IPR041492">
    <property type="entry name" value="HAD_2"/>
</dbReference>
<dbReference type="Gene3D" id="3.40.50.1000">
    <property type="entry name" value="HAD superfamily/HAD-like"/>
    <property type="match status" value="1"/>
</dbReference>
<dbReference type="SUPFAM" id="SSF56784">
    <property type="entry name" value="HAD-like"/>
    <property type="match status" value="1"/>
</dbReference>
<dbReference type="CDD" id="cd01427">
    <property type="entry name" value="HAD_like"/>
    <property type="match status" value="1"/>
</dbReference>
<evidence type="ECO:0008006" key="3">
    <source>
        <dbReference type="Google" id="ProtNLM"/>
    </source>
</evidence>
<evidence type="ECO:0000313" key="1">
    <source>
        <dbReference type="EMBL" id="PIR74272.1"/>
    </source>
</evidence>
<proteinExistence type="predicted"/>
<gene>
    <name evidence="1" type="ORF">COU35_03190</name>
</gene>
<dbReference type="InterPro" id="IPR023214">
    <property type="entry name" value="HAD_sf"/>
</dbReference>
<organism evidence="1 2">
    <name type="scientific">Candidatus Magasanikbacteria bacterium CG10_big_fil_rev_8_21_14_0_10_47_10</name>
    <dbReference type="NCBI Taxonomy" id="1974652"/>
    <lineage>
        <taxon>Bacteria</taxon>
        <taxon>Candidatus Magasanikiibacteriota</taxon>
    </lineage>
</organism>
<name>A0A2H0TQ54_9BACT</name>
<dbReference type="AlphaFoldDB" id="A0A2H0TQ54"/>
<dbReference type="EMBL" id="PFCB01000023">
    <property type="protein sequence ID" value="PIR74272.1"/>
    <property type="molecule type" value="Genomic_DNA"/>
</dbReference>
<dbReference type="Pfam" id="PF13419">
    <property type="entry name" value="HAD_2"/>
    <property type="match status" value="1"/>
</dbReference>
<evidence type="ECO:0000313" key="2">
    <source>
        <dbReference type="Proteomes" id="UP000230154"/>
    </source>
</evidence>
<reference evidence="2" key="1">
    <citation type="submission" date="2017-09" db="EMBL/GenBank/DDBJ databases">
        <title>Depth-based differentiation of microbial function through sediment-hosted aquifers and enrichment of novel symbionts in the deep terrestrial subsurface.</title>
        <authorList>
            <person name="Probst A.J."/>
            <person name="Ladd B."/>
            <person name="Jarett J.K."/>
            <person name="Geller-Mcgrath D.E."/>
            <person name="Sieber C.M.K."/>
            <person name="Emerson J.B."/>
            <person name="Anantharaman K."/>
            <person name="Thomas B.C."/>
            <person name="Malmstrom R."/>
            <person name="Stieglmeier M."/>
            <person name="Klingl A."/>
            <person name="Woyke T."/>
            <person name="Ryan C.M."/>
            <person name="Banfield J.F."/>
        </authorList>
    </citation>
    <scope>NUCLEOTIDE SEQUENCE [LARGE SCALE GENOMIC DNA]</scope>
</reference>
<dbReference type="InterPro" id="IPR036412">
    <property type="entry name" value="HAD-like_sf"/>
</dbReference>
<sequence>MKPKHDRLIIMDFDHTMFNTTTFVAALKKEFQEQFGIDEATFAKYRDHIKKCNKVIDIDRFVEHIPHTDKTGMHETIRDLLHRCADKWIFDDVREFMNRHQDRFDIAVVTNGDIELQSAKIHNSKLPGSFHTDISTDPKQEVVARLIAPYKKIYFIDDKPRTIEAVKKAHPTVLTYFMTRDEDHPYKDDCPSCRGADYAVAGLTFDIP</sequence>
<dbReference type="Proteomes" id="UP000230154">
    <property type="component" value="Unassembled WGS sequence"/>
</dbReference>
<accession>A0A2H0TQ54</accession>